<sequence length="487" mass="53967">MSVVSVNGKQPAGKEVVLSVKADGEIRNIELVSCGGDKHAKTQDNYPFNYICRLGSDFEIQNLTLSLSRLSGSQSPAPPSSGRKAANGEVPYYQTIFDQHENDTPVLSFRYPRQAVATITKENKNGGQYYFEYAEHCFLGDEISLQYPNHNSYKALYKKLDLGNGLNLTYGQVSALAGDFYGTSTPISDGSTPEIQINRFIKAFYSLAGPGSGVNKQPAEANKILKLLQAEVDALTEAEKHGEDTAYIYSKLPTINTALELATVGRGWNYPSYAILAFKNWDHFGEDARAAYNAGHTAALRYAMESDSKLDLAYAMNAFADHFLQDSFSAGHLRTPRRGLHGAVVVANAADWCAKKMHDEDCAIGLKVTNKKGDKTWTAYGDKNLLQPANRDNLDQCSKAVQQSASEVWAAWSDKKMPAEFLAWDYAPTLASARAQQELAPLFTDKFHCRKHIEKRSEHEWVGGRSYIAILYDCNKSGLWDYPIKMT</sequence>
<proteinExistence type="predicted"/>
<dbReference type="InterPro" id="IPR049756">
    <property type="entry name" value="PlcA-like_dom"/>
</dbReference>
<name>A0A2C5YT78_9HYPO</name>
<gene>
    <name evidence="1" type="ORF">CDD82_5829</name>
</gene>
<reference evidence="1 2" key="1">
    <citation type="submission" date="2017-06" db="EMBL/GenBank/DDBJ databases">
        <title>Ant-infecting Ophiocordyceps genomes reveal a high diversity of potential behavioral manipulation genes and a possible major role for enterotoxins.</title>
        <authorList>
            <person name="De Bekker C."/>
            <person name="Evans H.C."/>
            <person name="Brachmann A."/>
            <person name="Hughes D.P."/>
        </authorList>
    </citation>
    <scope>NUCLEOTIDE SEQUENCE [LARGE SCALE GENOMIC DNA]</scope>
    <source>
        <strain evidence="1 2">1348a</strain>
    </source>
</reference>
<dbReference type="CDD" id="cd22893">
    <property type="entry name" value="PlcA-like"/>
    <property type="match status" value="1"/>
</dbReference>
<dbReference type="Proteomes" id="UP000224854">
    <property type="component" value="Unassembled WGS sequence"/>
</dbReference>
<evidence type="ECO:0008006" key="3">
    <source>
        <dbReference type="Google" id="ProtNLM"/>
    </source>
</evidence>
<accession>A0A2C5YT78</accession>
<comment type="caution">
    <text evidence="1">The sequence shown here is derived from an EMBL/GenBank/DDBJ whole genome shotgun (WGS) entry which is preliminary data.</text>
</comment>
<protein>
    <recommendedName>
        <fullName evidence="3">Phosphatidylcholine-hydrolyzing phospholipase C</fullName>
    </recommendedName>
</protein>
<evidence type="ECO:0000313" key="2">
    <source>
        <dbReference type="Proteomes" id="UP000224854"/>
    </source>
</evidence>
<keyword evidence="2" id="KW-1185">Reference proteome</keyword>
<evidence type="ECO:0000313" key="1">
    <source>
        <dbReference type="EMBL" id="PHH72735.1"/>
    </source>
</evidence>
<organism evidence="1 2">
    <name type="scientific">Ophiocordyceps australis</name>
    <dbReference type="NCBI Taxonomy" id="1399860"/>
    <lineage>
        <taxon>Eukaryota</taxon>
        <taxon>Fungi</taxon>
        <taxon>Dikarya</taxon>
        <taxon>Ascomycota</taxon>
        <taxon>Pezizomycotina</taxon>
        <taxon>Sordariomycetes</taxon>
        <taxon>Hypocreomycetidae</taxon>
        <taxon>Hypocreales</taxon>
        <taxon>Ophiocordycipitaceae</taxon>
        <taxon>Ophiocordyceps</taxon>
    </lineage>
</organism>
<dbReference type="AlphaFoldDB" id="A0A2C5YT78"/>
<dbReference type="OrthoDB" id="4330301at2759"/>
<dbReference type="EMBL" id="NJEU01000560">
    <property type="protein sequence ID" value="PHH72735.1"/>
    <property type="molecule type" value="Genomic_DNA"/>
</dbReference>